<feature type="chain" id="PRO_5002111004" evidence="1">
    <location>
        <begin position="24"/>
        <end position="209"/>
    </location>
</feature>
<sequence>MVSITRNYVVLISLCMLAGQVSAGDIVTDFAKCLNGKYTNSKQVIDDISTGQAHDPIQTIFMPISVAALPGLSIYFDETSKGVVIRRRIWSLSADKDNNVRAQIYKFNYTSSSGDFDHDAVFAALKPEDLSTDDDCVAIYSQLPTGTFTGSTSDCQDIINGKHPRYSGPIECVEYFVSVPPISPESTNYTPYEMIREGPSYQLPNTPAA</sequence>
<dbReference type="InterPro" id="IPR038672">
    <property type="entry name" value="CpcT/CpeT_sf"/>
</dbReference>
<dbReference type="AlphaFoldDB" id="A0A0B6Z9Z4"/>
<protein>
    <submittedName>
        <fullName evidence="2">Uncharacterized protein</fullName>
    </submittedName>
</protein>
<dbReference type="GO" id="GO:0016829">
    <property type="term" value="F:lyase activity"/>
    <property type="evidence" value="ECO:0007669"/>
    <property type="project" value="InterPro"/>
</dbReference>
<dbReference type="Pfam" id="PF06206">
    <property type="entry name" value="CpeT"/>
    <property type="match status" value="1"/>
</dbReference>
<gene>
    <name evidence="2" type="primary">ORF52854</name>
</gene>
<dbReference type="InterPro" id="IPR010404">
    <property type="entry name" value="CpcT/CpeT"/>
</dbReference>
<evidence type="ECO:0000256" key="1">
    <source>
        <dbReference type="SAM" id="SignalP"/>
    </source>
</evidence>
<keyword evidence="1" id="KW-0732">Signal</keyword>
<organism evidence="2">
    <name type="scientific">Arion vulgaris</name>
    <dbReference type="NCBI Taxonomy" id="1028688"/>
    <lineage>
        <taxon>Eukaryota</taxon>
        <taxon>Metazoa</taxon>
        <taxon>Spiralia</taxon>
        <taxon>Lophotrochozoa</taxon>
        <taxon>Mollusca</taxon>
        <taxon>Gastropoda</taxon>
        <taxon>Heterobranchia</taxon>
        <taxon>Euthyneura</taxon>
        <taxon>Panpulmonata</taxon>
        <taxon>Eupulmonata</taxon>
        <taxon>Stylommatophora</taxon>
        <taxon>Helicina</taxon>
        <taxon>Arionoidea</taxon>
        <taxon>Arionidae</taxon>
        <taxon>Arion</taxon>
    </lineage>
</organism>
<dbReference type="Gene3D" id="2.40.128.590">
    <property type="entry name" value="CpcT/CpeT domain"/>
    <property type="match status" value="1"/>
</dbReference>
<accession>A0A0B6Z9Z4</accession>
<reference evidence="2" key="1">
    <citation type="submission" date="2014-12" db="EMBL/GenBank/DDBJ databases">
        <title>Insight into the proteome of Arion vulgaris.</title>
        <authorList>
            <person name="Aradska J."/>
            <person name="Bulat T."/>
            <person name="Smidak R."/>
            <person name="Sarate P."/>
            <person name="Gangsoo J."/>
            <person name="Sialana F."/>
            <person name="Bilban M."/>
            <person name="Lubec G."/>
        </authorList>
    </citation>
    <scope>NUCLEOTIDE SEQUENCE</scope>
    <source>
        <tissue evidence="2">Skin</tissue>
    </source>
</reference>
<dbReference type="EMBL" id="HACG01017906">
    <property type="protein sequence ID" value="CEK64771.1"/>
    <property type="molecule type" value="Transcribed_RNA"/>
</dbReference>
<evidence type="ECO:0000313" key="2">
    <source>
        <dbReference type="EMBL" id="CEK64771.1"/>
    </source>
</evidence>
<name>A0A0B6Z9Z4_9EUPU</name>
<feature type="signal peptide" evidence="1">
    <location>
        <begin position="1"/>
        <end position="23"/>
    </location>
</feature>
<proteinExistence type="predicted"/>